<dbReference type="InterPro" id="IPR024951">
    <property type="entry name" value="Sulfurylase_cat_dom"/>
</dbReference>
<dbReference type="InterPro" id="IPR002650">
    <property type="entry name" value="Sulphate_adenylyltransferase"/>
</dbReference>
<evidence type="ECO:0000256" key="5">
    <source>
        <dbReference type="ARBA" id="ARBA00022741"/>
    </source>
</evidence>
<dbReference type="NCBIfam" id="TIGR00339">
    <property type="entry name" value="sopT"/>
    <property type="match status" value="1"/>
</dbReference>
<dbReference type="EMBL" id="LAZR01002328">
    <property type="protein sequence ID" value="KKN31439.1"/>
    <property type="molecule type" value="Genomic_DNA"/>
</dbReference>
<dbReference type="InterPro" id="IPR025980">
    <property type="entry name" value="ATP-Sase_PUA-like_dom"/>
</dbReference>
<dbReference type="PANTHER" id="PTHR43509">
    <property type="match status" value="1"/>
</dbReference>
<accession>A0A0F9PDE8</accession>
<dbReference type="SUPFAM" id="SSF52374">
    <property type="entry name" value="Nucleotidylyl transferase"/>
    <property type="match status" value="1"/>
</dbReference>
<evidence type="ECO:0000313" key="13">
    <source>
        <dbReference type="EMBL" id="KKN31439.1"/>
    </source>
</evidence>
<dbReference type="CDD" id="cd00517">
    <property type="entry name" value="ATPS"/>
    <property type="match status" value="1"/>
</dbReference>
<keyword evidence="5" id="KW-0547">Nucleotide-binding</keyword>
<dbReference type="GO" id="GO:0070814">
    <property type="term" value="P:hydrogen sulfide biosynthetic process"/>
    <property type="evidence" value="ECO:0007669"/>
    <property type="project" value="UniProtKB-UniPathway"/>
</dbReference>
<gene>
    <name evidence="13" type="ORF">LCGC14_0823980</name>
    <name evidence="12" type="ORF">LCGC14_0840200</name>
</gene>
<dbReference type="AlphaFoldDB" id="A0A0F9PDE8"/>
<feature type="domain" description="ATP-sulfurylase PUA-like" evidence="11">
    <location>
        <begin position="2"/>
        <end position="159"/>
    </location>
</feature>
<evidence type="ECO:0000256" key="2">
    <source>
        <dbReference type="ARBA" id="ARBA00012391"/>
    </source>
</evidence>
<evidence type="ECO:0000256" key="6">
    <source>
        <dbReference type="ARBA" id="ARBA00022840"/>
    </source>
</evidence>
<reference evidence="12" key="1">
    <citation type="journal article" date="2015" name="Nature">
        <title>Complex archaea that bridge the gap between prokaryotes and eukaryotes.</title>
        <authorList>
            <person name="Spang A."/>
            <person name="Saw J.H."/>
            <person name="Jorgensen S.L."/>
            <person name="Zaremba-Niedzwiedzka K."/>
            <person name="Martijn J."/>
            <person name="Lind A.E."/>
            <person name="van Eijk R."/>
            <person name="Schleper C."/>
            <person name="Guy L."/>
            <person name="Ettema T.J."/>
        </authorList>
    </citation>
    <scope>NUCLEOTIDE SEQUENCE</scope>
</reference>
<dbReference type="Pfam" id="PF01747">
    <property type="entry name" value="ATP-sulfurylase"/>
    <property type="match status" value="1"/>
</dbReference>
<dbReference type="InterPro" id="IPR014729">
    <property type="entry name" value="Rossmann-like_a/b/a_fold"/>
</dbReference>
<keyword evidence="3" id="KW-0808">Transferase</keyword>
<dbReference type="HAMAP" id="MF_00066">
    <property type="entry name" value="Sulf_adenylyltr"/>
    <property type="match status" value="1"/>
</dbReference>
<dbReference type="InterPro" id="IPR015947">
    <property type="entry name" value="PUA-like_sf"/>
</dbReference>
<protein>
    <recommendedName>
        <fullName evidence="2">sulfate adenylyltransferase</fullName>
        <ecNumber evidence="2">2.7.7.4</ecNumber>
    </recommendedName>
    <alternativeName>
        <fullName evidence="9">ATP-sulfurylase</fullName>
    </alternativeName>
    <alternativeName>
        <fullName evidence="7">Sulfate adenylate transferase</fullName>
    </alternativeName>
</protein>
<sequence>MIQPHGGSLINKDLPKVEKKRILKEIDEFETIQVNPQTSKVIKNIGFGLFSPLEGFMNENNYRYVLEHMYLESNVAWPFPIVLDVSEKSAKSFNVDDRVILTDLTKRPIALMDIEDIYTYDKREFAKKVYGTQDRDHPGVDSVFKMEERLIGGEIFIINEPTSVFPELDLKPIETRVLFKQKKWDRVVAFQTRNPPHLGHEYIQKAGLTYVDGLFINPVIGKKKVGDFLDEVIIKAYQVLIDEYYPKDRVVLSTFETEMRYAGPKEAIFHAIVRKNYGCDHIIIGRDHAGVGDYYGPYDAHKIFENFPDLGIEPIKFRSFSKCKKCNAVVNDKICPHPPEFQNFFAGREIRAALQRGEPPDPEVMRPEVANIILKYEHPFVS</sequence>
<dbReference type="SUPFAM" id="SSF88697">
    <property type="entry name" value="PUA domain-like"/>
    <property type="match status" value="1"/>
</dbReference>
<dbReference type="GO" id="GO:0004781">
    <property type="term" value="F:sulfate adenylyltransferase (ATP) activity"/>
    <property type="evidence" value="ECO:0007669"/>
    <property type="project" value="UniProtKB-EC"/>
</dbReference>
<evidence type="ECO:0000256" key="3">
    <source>
        <dbReference type="ARBA" id="ARBA00022679"/>
    </source>
</evidence>
<dbReference type="NCBIfam" id="NF003166">
    <property type="entry name" value="PRK04149.1"/>
    <property type="match status" value="1"/>
</dbReference>
<evidence type="ECO:0000259" key="11">
    <source>
        <dbReference type="Pfam" id="PF14306"/>
    </source>
</evidence>
<organism evidence="12">
    <name type="scientific">marine sediment metagenome</name>
    <dbReference type="NCBI Taxonomy" id="412755"/>
    <lineage>
        <taxon>unclassified sequences</taxon>
        <taxon>metagenomes</taxon>
        <taxon>ecological metagenomes</taxon>
    </lineage>
</organism>
<comment type="similarity">
    <text evidence="8">Belongs to the sulfate adenylyltransferase family.</text>
</comment>
<dbReference type="GO" id="GO:0000103">
    <property type="term" value="P:sulfate assimilation"/>
    <property type="evidence" value="ECO:0007669"/>
    <property type="project" value="InterPro"/>
</dbReference>
<dbReference type="EC" id="2.7.7.4" evidence="2"/>
<evidence type="ECO:0000313" key="12">
    <source>
        <dbReference type="EMBL" id="KKN29815.1"/>
    </source>
</evidence>
<dbReference type="UniPathway" id="UPA00140">
    <property type="reaction ID" value="UER00204"/>
</dbReference>
<comment type="pathway">
    <text evidence="1">Sulfur metabolism; hydrogen sulfide biosynthesis; sulfite from sulfate: step 1/3.</text>
</comment>
<evidence type="ECO:0000256" key="7">
    <source>
        <dbReference type="ARBA" id="ARBA00031812"/>
    </source>
</evidence>
<evidence type="ECO:0000256" key="1">
    <source>
        <dbReference type="ARBA" id="ARBA00005048"/>
    </source>
</evidence>
<proteinExistence type="inferred from homology"/>
<dbReference type="Gene3D" id="3.40.50.620">
    <property type="entry name" value="HUPs"/>
    <property type="match status" value="1"/>
</dbReference>
<evidence type="ECO:0000259" key="10">
    <source>
        <dbReference type="Pfam" id="PF01747"/>
    </source>
</evidence>
<dbReference type="GO" id="GO:0005524">
    <property type="term" value="F:ATP binding"/>
    <property type="evidence" value="ECO:0007669"/>
    <property type="project" value="UniProtKB-KW"/>
</dbReference>
<dbReference type="InterPro" id="IPR020792">
    <property type="entry name" value="SO4_adenylyltransferase_pro"/>
</dbReference>
<dbReference type="Pfam" id="PF14306">
    <property type="entry name" value="PUA_2"/>
    <property type="match status" value="1"/>
</dbReference>
<dbReference type="PANTHER" id="PTHR43509:SF1">
    <property type="entry name" value="SULFATE ADENYLYLTRANSFERASE"/>
    <property type="match status" value="1"/>
</dbReference>
<comment type="caution">
    <text evidence="12">The sequence shown here is derived from an EMBL/GenBank/DDBJ whole genome shotgun (WGS) entry which is preliminary data.</text>
</comment>
<evidence type="ECO:0000256" key="8">
    <source>
        <dbReference type="ARBA" id="ARBA00037980"/>
    </source>
</evidence>
<keyword evidence="4" id="KW-0548">Nucleotidyltransferase</keyword>
<keyword evidence="6" id="KW-0067">ATP-binding</keyword>
<evidence type="ECO:0000256" key="4">
    <source>
        <dbReference type="ARBA" id="ARBA00022695"/>
    </source>
</evidence>
<dbReference type="EMBL" id="LAZR01002455">
    <property type="protein sequence ID" value="KKN29815.1"/>
    <property type="molecule type" value="Genomic_DNA"/>
</dbReference>
<evidence type="ECO:0000256" key="9">
    <source>
        <dbReference type="ARBA" id="ARBA00041598"/>
    </source>
</evidence>
<feature type="domain" description="Sulphate adenylyltransferase catalytic" evidence="10">
    <location>
        <begin position="168"/>
        <end position="376"/>
    </location>
</feature>
<dbReference type="Gene3D" id="3.10.400.10">
    <property type="entry name" value="Sulfate adenylyltransferase"/>
    <property type="match status" value="1"/>
</dbReference>
<name>A0A0F9PDE8_9ZZZZ</name>